<proteinExistence type="predicted"/>
<gene>
    <name evidence="2" type="ORF">PG996_008592</name>
</gene>
<feature type="compositionally biased region" description="Basic and acidic residues" evidence="1">
    <location>
        <begin position="36"/>
        <end position="50"/>
    </location>
</feature>
<feature type="region of interest" description="Disordered" evidence="1">
    <location>
        <begin position="1"/>
        <end position="50"/>
    </location>
</feature>
<organism evidence="2 3">
    <name type="scientific">Apiospora saccharicola</name>
    <dbReference type="NCBI Taxonomy" id="335842"/>
    <lineage>
        <taxon>Eukaryota</taxon>
        <taxon>Fungi</taxon>
        <taxon>Dikarya</taxon>
        <taxon>Ascomycota</taxon>
        <taxon>Pezizomycotina</taxon>
        <taxon>Sordariomycetes</taxon>
        <taxon>Xylariomycetidae</taxon>
        <taxon>Amphisphaeriales</taxon>
        <taxon>Apiosporaceae</taxon>
        <taxon>Apiospora</taxon>
    </lineage>
</organism>
<dbReference type="EMBL" id="JAQQWM010000005">
    <property type="protein sequence ID" value="KAK8063940.1"/>
    <property type="molecule type" value="Genomic_DNA"/>
</dbReference>
<evidence type="ECO:0000313" key="3">
    <source>
        <dbReference type="Proteomes" id="UP001446871"/>
    </source>
</evidence>
<protein>
    <submittedName>
        <fullName evidence="2">Uncharacterized protein</fullName>
    </submittedName>
</protein>
<comment type="caution">
    <text evidence="2">The sequence shown here is derived from an EMBL/GenBank/DDBJ whole genome shotgun (WGS) entry which is preliminary data.</text>
</comment>
<accession>A0ABR1UYF3</accession>
<reference evidence="2 3" key="1">
    <citation type="submission" date="2023-01" db="EMBL/GenBank/DDBJ databases">
        <title>Analysis of 21 Apiospora genomes using comparative genomics revels a genus with tremendous synthesis potential of carbohydrate active enzymes and secondary metabolites.</title>
        <authorList>
            <person name="Sorensen T."/>
        </authorList>
    </citation>
    <scope>NUCLEOTIDE SEQUENCE [LARGE SCALE GENOMIC DNA]</scope>
    <source>
        <strain evidence="2 3">CBS 83171</strain>
    </source>
</reference>
<name>A0ABR1UYF3_9PEZI</name>
<feature type="compositionally biased region" description="Basic and acidic residues" evidence="1">
    <location>
        <begin position="14"/>
        <end position="29"/>
    </location>
</feature>
<dbReference type="Proteomes" id="UP001446871">
    <property type="component" value="Unassembled WGS sequence"/>
</dbReference>
<evidence type="ECO:0000256" key="1">
    <source>
        <dbReference type="SAM" id="MobiDB-lite"/>
    </source>
</evidence>
<keyword evidence="3" id="KW-1185">Reference proteome</keyword>
<sequence length="144" mass="16333">MATDSVGPAINSRWKPDQNDAKMTKEKESQVAIPPKETRTMEREKGAIRQDEDRSIYKPGRRTSTISGHGQWQDWMSATVDLISREWDQESPGHLHDEVEPDRNAARRTVCSVYVVSQVVAHGVTNGTEKPAFRAWLRMVLMVS</sequence>
<evidence type="ECO:0000313" key="2">
    <source>
        <dbReference type="EMBL" id="KAK8063940.1"/>
    </source>
</evidence>